<organism evidence="1 2">
    <name type="scientific">Neolewinella antarctica</name>
    <dbReference type="NCBI Taxonomy" id="442734"/>
    <lineage>
        <taxon>Bacteria</taxon>
        <taxon>Pseudomonadati</taxon>
        <taxon>Bacteroidota</taxon>
        <taxon>Saprospiria</taxon>
        <taxon>Saprospirales</taxon>
        <taxon>Lewinellaceae</taxon>
        <taxon>Neolewinella</taxon>
    </lineage>
</organism>
<name>A0ABX0XEK5_9BACT</name>
<proteinExistence type="predicted"/>
<sequence>MGYQPGSSARKRPVFIANFRSSTRTLSGGDDLGINDADVYDLDARPEDGAPAAGKLRIVRNGLRYNFPPAGPVAEGGTSDGYCYRITFAAGKTEQTYALIVAYLTEQGYGNVPIPVDVTELKQFRLPPKMRHQLSLFGADGYVHNPVKILFPTPASRGALILELYDERAERHLLKFHRR</sequence>
<dbReference type="Proteomes" id="UP000770785">
    <property type="component" value="Unassembled WGS sequence"/>
</dbReference>
<gene>
    <name evidence="1" type="ORF">GGR27_002847</name>
</gene>
<dbReference type="EMBL" id="JAATJH010000004">
    <property type="protein sequence ID" value="NJC27334.1"/>
    <property type="molecule type" value="Genomic_DNA"/>
</dbReference>
<evidence type="ECO:0000313" key="2">
    <source>
        <dbReference type="Proteomes" id="UP000770785"/>
    </source>
</evidence>
<evidence type="ECO:0000313" key="1">
    <source>
        <dbReference type="EMBL" id="NJC27334.1"/>
    </source>
</evidence>
<dbReference type="RefSeq" id="WP_168038324.1">
    <property type="nucleotide sequence ID" value="NZ_JAATJH010000004.1"/>
</dbReference>
<keyword evidence="2" id="KW-1185">Reference proteome</keyword>
<comment type="caution">
    <text evidence="1">The sequence shown here is derived from an EMBL/GenBank/DDBJ whole genome shotgun (WGS) entry which is preliminary data.</text>
</comment>
<accession>A0ABX0XEK5</accession>
<reference evidence="1 2" key="1">
    <citation type="submission" date="2020-03" db="EMBL/GenBank/DDBJ databases">
        <title>Genomic Encyclopedia of Type Strains, Phase IV (KMG-IV): sequencing the most valuable type-strain genomes for metagenomic binning, comparative biology and taxonomic classification.</title>
        <authorList>
            <person name="Goeker M."/>
        </authorList>
    </citation>
    <scope>NUCLEOTIDE SEQUENCE [LARGE SCALE GENOMIC DNA]</scope>
    <source>
        <strain evidence="1 2">DSM 105096</strain>
    </source>
</reference>
<protein>
    <submittedName>
        <fullName evidence="1">Uncharacterized protein</fullName>
    </submittedName>
</protein>